<keyword evidence="7 8" id="KW-0472">Membrane</keyword>
<dbReference type="PROSITE" id="PS51012">
    <property type="entry name" value="ABC_TM2"/>
    <property type="match status" value="1"/>
</dbReference>
<accession>A0A1X7IJL7</accession>
<evidence type="ECO:0000256" key="6">
    <source>
        <dbReference type="ARBA" id="ARBA00022989"/>
    </source>
</evidence>
<reference evidence="10 11" key="1">
    <citation type="submission" date="2017-04" db="EMBL/GenBank/DDBJ databases">
        <authorList>
            <person name="Afonso C.L."/>
            <person name="Miller P.J."/>
            <person name="Scott M.A."/>
            <person name="Spackman E."/>
            <person name="Goraichik I."/>
            <person name="Dimitrov K.M."/>
            <person name="Suarez D.L."/>
            <person name="Swayne D.E."/>
        </authorList>
    </citation>
    <scope>NUCLEOTIDE SEQUENCE [LARGE SCALE GENOMIC DNA]</scope>
    <source>
        <strain evidence="10 11">DSM 22418</strain>
    </source>
</reference>
<feature type="transmembrane region" description="Helical" evidence="8">
    <location>
        <begin position="298"/>
        <end position="316"/>
    </location>
</feature>
<proteinExistence type="inferred from homology"/>
<gene>
    <name evidence="10" type="ORF">SAMN05660862_0921</name>
</gene>
<keyword evidence="3" id="KW-0813">Transport</keyword>
<dbReference type="GO" id="GO:0140359">
    <property type="term" value="F:ABC-type transporter activity"/>
    <property type="evidence" value="ECO:0007669"/>
    <property type="project" value="InterPro"/>
</dbReference>
<dbReference type="STRING" id="561061.SAMN05660862_0921"/>
<dbReference type="RefSeq" id="WP_085471744.1">
    <property type="nucleotide sequence ID" value="NZ_FXAU01000001.1"/>
</dbReference>
<evidence type="ECO:0000259" key="9">
    <source>
        <dbReference type="PROSITE" id="PS51012"/>
    </source>
</evidence>
<comment type="subcellular location">
    <subcellularLocation>
        <location evidence="1">Cell membrane</location>
        <topology evidence="1">Multi-pass membrane protein</topology>
    </subcellularLocation>
</comment>
<keyword evidence="6 8" id="KW-1133">Transmembrane helix</keyword>
<evidence type="ECO:0000256" key="4">
    <source>
        <dbReference type="ARBA" id="ARBA00022475"/>
    </source>
</evidence>
<sequence length="385" mass="43291">MKTLLELIGREFTLFYKNKVLLVLFLGAPILYGVLIGHVYQQGKVTQMPIVVVNEDNGPMSQTFIDMLRDNESIRVAQILPSLFSSKDVALTHEATTIVHIPRDFSSGIQQNRLPELTLFVDGSNTLTSNTAMMAVNVCAMTMKAGIQIQSQMKKGVPAYIATQQYEPFKTTIVKQNIRSGNYLYFMLPGVLITVLQQVLLLALALTFSSEFENNTFGNLVAKMPNVFGLIIVKIVPYMLMSVGIIALYWGFGKYYKMPLYADFWWFTLCTFVFILAVCFIGILVSAVLPSQLKATEVLMVIATPAFILSGFTWPASLMPTWVQWIANVIPSTHYLRIFRLMFIQHGENYHTDKALIALSIIAIVSFILVVIVLAWKMKKVKAEK</sequence>
<dbReference type="InterPro" id="IPR051449">
    <property type="entry name" value="ABC-2_transporter_component"/>
</dbReference>
<dbReference type="AlphaFoldDB" id="A0A1X7IJL7"/>
<comment type="similarity">
    <text evidence="2">Belongs to the ABC-2 integral membrane protein family.</text>
</comment>
<dbReference type="Proteomes" id="UP000192980">
    <property type="component" value="Unassembled WGS sequence"/>
</dbReference>
<evidence type="ECO:0000256" key="7">
    <source>
        <dbReference type="ARBA" id="ARBA00023136"/>
    </source>
</evidence>
<organism evidence="10 11">
    <name type="scientific">Sphingobacterium psychroaquaticum</name>
    <dbReference type="NCBI Taxonomy" id="561061"/>
    <lineage>
        <taxon>Bacteria</taxon>
        <taxon>Pseudomonadati</taxon>
        <taxon>Bacteroidota</taxon>
        <taxon>Sphingobacteriia</taxon>
        <taxon>Sphingobacteriales</taxon>
        <taxon>Sphingobacteriaceae</taxon>
        <taxon>Sphingobacterium</taxon>
    </lineage>
</organism>
<evidence type="ECO:0000256" key="5">
    <source>
        <dbReference type="ARBA" id="ARBA00022692"/>
    </source>
</evidence>
<feature type="transmembrane region" description="Helical" evidence="8">
    <location>
        <begin position="183"/>
        <end position="206"/>
    </location>
</feature>
<evidence type="ECO:0000256" key="8">
    <source>
        <dbReference type="SAM" id="Phobius"/>
    </source>
</evidence>
<evidence type="ECO:0000256" key="1">
    <source>
        <dbReference type="ARBA" id="ARBA00004651"/>
    </source>
</evidence>
<evidence type="ECO:0000256" key="2">
    <source>
        <dbReference type="ARBA" id="ARBA00007783"/>
    </source>
</evidence>
<name>A0A1X7IJL7_9SPHI</name>
<evidence type="ECO:0000313" key="10">
    <source>
        <dbReference type="EMBL" id="SMG15091.1"/>
    </source>
</evidence>
<feature type="domain" description="ABC transmembrane type-2" evidence="9">
    <location>
        <begin position="150"/>
        <end position="382"/>
    </location>
</feature>
<dbReference type="PANTHER" id="PTHR30294:SF46">
    <property type="entry name" value="ABC TRANSPORTER PERMEASE"/>
    <property type="match status" value="1"/>
</dbReference>
<dbReference type="Gene3D" id="3.40.1710.10">
    <property type="entry name" value="abc type-2 transporter like domain"/>
    <property type="match status" value="1"/>
</dbReference>
<evidence type="ECO:0000256" key="3">
    <source>
        <dbReference type="ARBA" id="ARBA00022448"/>
    </source>
</evidence>
<keyword evidence="4" id="KW-1003">Cell membrane</keyword>
<protein>
    <submittedName>
        <fullName evidence="10">ABC-2 type transport system permease protein</fullName>
    </submittedName>
</protein>
<dbReference type="GO" id="GO:0005886">
    <property type="term" value="C:plasma membrane"/>
    <property type="evidence" value="ECO:0007669"/>
    <property type="project" value="UniProtKB-SubCell"/>
</dbReference>
<keyword evidence="11" id="KW-1185">Reference proteome</keyword>
<feature type="transmembrane region" description="Helical" evidence="8">
    <location>
        <begin position="20"/>
        <end position="40"/>
    </location>
</feature>
<evidence type="ECO:0000313" key="11">
    <source>
        <dbReference type="Proteomes" id="UP000192980"/>
    </source>
</evidence>
<dbReference type="InterPro" id="IPR047817">
    <property type="entry name" value="ABC2_TM_bact-type"/>
</dbReference>
<feature type="transmembrane region" description="Helical" evidence="8">
    <location>
        <begin position="264"/>
        <end position="289"/>
    </location>
</feature>
<keyword evidence="5 8" id="KW-0812">Transmembrane</keyword>
<dbReference type="OrthoDB" id="9811522at2"/>
<feature type="transmembrane region" description="Helical" evidence="8">
    <location>
        <begin position="355"/>
        <end position="376"/>
    </location>
</feature>
<dbReference type="PANTHER" id="PTHR30294">
    <property type="entry name" value="MEMBRANE COMPONENT OF ABC TRANSPORTER YHHJ-RELATED"/>
    <property type="match status" value="1"/>
</dbReference>
<feature type="transmembrane region" description="Helical" evidence="8">
    <location>
        <begin position="227"/>
        <end position="252"/>
    </location>
</feature>
<dbReference type="InterPro" id="IPR013525">
    <property type="entry name" value="ABC2_TM"/>
</dbReference>
<dbReference type="EMBL" id="FXAU01000001">
    <property type="protein sequence ID" value="SMG15091.1"/>
    <property type="molecule type" value="Genomic_DNA"/>
</dbReference>
<dbReference type="Pfam" id="PF12698">
    <property type="entry name" value="ABC2_membrane_3"/>
    <property type="match status" value="1"/>
</dbReference>